<keyword evidence="2" id="KW-1185">Reference proteome</keyword>
<dbReference type="AlphaFoldDB" id="A0A6J5EYL4"/>
<dbReference type="RefSeq" id="WP_175114839.1">
    <property type="nucleotide sequence ID" value="NZ_CADIKF010000068.1"/>
</dbReference>
<evidence type="ECO:0000313" key="2">
    <source>
        <dbReference type="Proteomes" id="UP000494329"/>
    </source>
</evidence>
<dbReference type="PANTHER" id="PTHR36152:SF5">
    <property type="entry name" value="PROTEIN HCP1"/>
    <property type="match status" value="1"/>
</dbReference>
<name>A0A6J5EYL4_9BURK</name>
<dbReference type="Pfam" id="PF05638">
    <property type="entry name" value="T6SS_HCP"/>
    <property type="match status" value="1"/>
</dbReference>
<dbReference type="InterPro" id="IPR036624">
    <property type="entry name" value="Hcp1-lik_sf"/>
</dbReference>
<sequence length="165" mass="17927">MPFDMHLKFGSGGVTITGDSVHQKHTNQIPILSWSWDITNRGDLHANATSGGKADVGDLRIVKYVDTASNAILEACCTGARSQNAYIYVTNTTKEPTDFLTVELSEGVIVTAVSNSANLGGDRLTETIWLHFGKFSYQYQPQDENGAPKGGIKQFAYDIKKAVKA</sequence>
<dbReference type="InterPro" id="IPR008514">
    <property type="entry name" value="T6SS_Hcp"/>
</dbReference>
<dbReference type="Proteomes" id="UP000494329">
    <property type="component" value="Unassembled WGS sequence"/>
</dbReference>
<dbReference type="EMBL" id="CADIKF010000068">
    <property type="protein sequence ID" value="CAB3770105.1"/>
    <property type="molecule type" value="Genomic_DNA"/>
</dbReference>
<proteinExistence type="predicted"/>
<evidence type="ECO:0000313" key="1">
    <source>
        <dbReference type="EMBL" id="CAB3770105.1"/>
    </source>
</evidence>
<gene>
    <name evidence="1" type="primary">hcp1</name>
    <name evidence="1" type="ORF">LMG29739_05707</name>
</gene>
<organism evidence="1 2">
    <name type="scientific">Paraburkholderia solisilvae</name>
    <dbReference type="NCBI Taxonomy" id="624376"/>
    <lineage>
        <taxon>Bacteria</taxon>
        <taxon>Pseudomonadati</taxon>
        <taxon>Pseudomonadota</taxon>
        <taxon>Betaproteobacteria</taxon>
        <taxon>Burkholderiales</taxon>
        <taxon>Burkholderiaceae</taxon>
        <taxon>Paraburkholderia</taxon>
    </lineage>
</organism>
<dbReference type="SUPFAM" id="SSF141452">
    <property type="entry name" value="Hcp1-like"/>
    <property type="match status" value="1"/>
</dbReference>
<accession>A0A6J5EYL4</accession>
<dbReference type="PANTHER" id="PTHR36152">
    <property type="entry name" value="CYTOPLASMIC PROTEIN-RELATED"/>
    <property type="match status" value="1"/>
</dbReference>
<protein>
    <submittedName>
        <fullName evidence="1">Protein hcp1</fullName>
    </submittedName>
</protein>
<reference evidence="1 2" key="1">
    <citation type="submission" date="2020-04" db="EMBL/GenBank/DDBJ databases">
        <authorList>
            <person name="De Canck E."/>
        </authorList>
    </citation>
    <scope>NUCLEOTIDE SEQUENCE [LARGE SCALE GENOMIC DNA]</scope>
    <source>
        <strain evidence="1 2">LMG 29739</strain>
    </source>
</reference>
<dbReference type="Gene3D" id="2.30.110.20">
    <property type="entry name" value="Hcp1-like"/>
    <property type="match status" value="1"/>
</dbReference>
<dbReference type="InterPro" id="IPR053165">
    <property type="entry name" value="HSI-I_assembly_Hcp1"/>
</dbReference>